<gene>
    <name evidence="1" type="ORF">HMPREF3222_00929</name>
</gene>
<dbReference type="EMBL" id="LRPU01000044">
    <property type="protein sequence ID" value="KXA13269.1"/>
    <property type="molecule type" value="Genomic_DNA"/>
</dbReference>
<organism evidence="1 2">
    <name type="scientific">Clostridium perfringens</name>
    <dbReference type="NCBI Taxonomy" id="1502"/>
    <lineage>
        <taxon>Bacteria</taxon>
        <taxon>Bacillati</taxon>
        <taxon>Bacillota</taxon>
        <taxon>Clostridia</taxon>
        <taxon>Eubacteriales</taxon>
        <taxon>Clostridiaceae</taxon>
        <taxon>Clostridium</taxon>
    </lineage>
</organism>
<reference evidence="1 2" key="1">
    <citation type="submission" date="2016-01" db="EMBL/GenBank/DDBJ databases">
        <authorList>
            <person name="Oliw E.H."/>
        </authorList>
    </citation>
    <scope>NUCLEOTIDE SEQUENCE [LARGE SCALE GENOMIC DNA]</scope>
    <source>
        <strain evidence="1 2">MJR7757A</strain>
    </source>
</reference>
<dbReference type="Proteomes" id="UP000070646">
    <property type="component" value="Unassembled WGS sequence"/>
</dbReference>
<accession>A0A133NAF2</accession>
<sequence length="46" mass="5250">MRIVVGRGNNRVVLNDIVSAIDSIFNLINQVWKFIKDIFSSAKNIM</sequence>
<name>A0A133NAF2_CLOPF</name>
<proteinExistence type="predicted"/>
<evidence type="ECO:0000313" key="2">
    <source>
        <dbReference type="Proteomes" id="UP000070646"/>
    </source>
</evidence>
<dbReference type="RefSeq" id="WP_155642197.1">
    <property type="nucleotide sequence ID" value="NZ_CP148616.1"/>
</dbReference>
<dbReference type="AlphaFoldDB" id="A0A133NAF2"/>
<protein>
    <submittedName>
        <fullName evidence="1">Uncharacterized protein</fullName>
    </submittedName>
</protein>
<dbReference type="PATRIC" id="fig|1502.174.peg.943"/>
<evidence type="ECO:0000313" key="1">
    <source>
        <dbReference type="EMBL" id="KXA13269.1"/>
    </source>
</evidence>
<comment type="caution">
    <text evidence="1">The sequence shown here is derived from an EMBL/GenBank/DDBJ whole genome shotgun (WGS) entry which is preliminary data.</text>
</comment>